<feature type="domain" description="AB hydrolase-1" evidence="2">
    <location>
        <begin position="20"/>
        <end position="244"/>
    </location>
</feature>
<evidence type="ECO:0000313" key="4">
    <source>
        <dbReference type="Proteomes" id="UP000318939"/>
    </source>
</evidence>
<geneLocation type="plasmid" evidence="3 4">
    <name>unnamed1</name>
</geneLocation>
<organism evidence="3 4">
    <name type="scientific">Rhizobium rhododendri</name>
    <dbReference type="NCBI Taxonomy" id="2506430"/>
    <lineage>
        <taxon>Bacteria</taxon>
        <taxon>Pseudomonadati</taxon>
        <taxon>Pseudomonadota</taxon>
        <taxon>Alphaproteobacteria</taxon>
        <taxon>Hyphomicrobiales</taxon>
        <taxon>Rhizobiaceae</taxon>
        <taxon>Rhizobium/Agrobacterium group</taxon>
        <taxon>Rhizobium</taxon>
    </lineage>
</organism>
<dbReference type="GO" id="GO:0016787">
    <property type="term" value="F:hydrolase activity"/>
    <property type="evidence" value="ECO:0007669"/>
    <property type="project" value="UniProtKB-KW"/>
</dbReference>
<keyword evidence="1 3" id="KW-0378">Hydrolase</keyword>
<gene>
    <name evidence="3" type="ORF">PR018_19530</name>
</gene>
<dbReference type="InterPro" id="IPR050266">
    <property type="entry name" value="AB_hydrolase_sf"/>
</dbReference>
<keyword evidence="4" id="KW-1185">Reference proteome</keyword>
<reference evidence="3 4" key="1">
    <citation type="journal article" date="2019" name="Phytopathology">
        <title>A Novel Group of Rhizobium tumorigenes-Like Agrobacteria Associated with Crown Gall Disease of Rhododendron and Blueberry.</title>
        <authorList>
            <person name="Kuzmanovic N."/>
            <person name="Behrens P."/>
            <person name="Idczak E."/>
            <person name="Wagner S."/>
            <person name="Gotz M."/>
            <person name="Sproer C."/>
            <person name="Bunk B."/>
            <person name="Overmann J."/>
            <person name="Smalla K."/>
        </authorList>
    </citation>
    <scope>NUCLEOTIDE SEQUENCE [LARGE SCALE GENOMIC DNA]</scope>
    <source>
        <strain evidence="4">rho-6.2</strain>
    </source>
</reference>
<protein>
    <submittedName>
        <fullName evidence="3">Alpha/beta hydrolase</fullName>
    </submittedName>
</protein>
<dbReference type="EMBL" id="CP117268">
    <property type="protein sequence ID" value="WFS25754.1"/>
    <property type="molecule type" value="Genomic_DNA"/>
</dbReference>
<evidence type="ECO:0000256" key="1">
    <source>
        <dbReference type="ARBA" id="ARBA00022801"/>
    </source>
</evidence>
<dbReference type="InterPro" id="IPR000073">
    <property type="entry name" value="AB_hydrolase_1"/>
</dbReference>
<dbReference type="InterPro" id="IPR029058">
    <property type="entry name" value="AB_hydrolase_fold"/>
</dbReference>
<dbReference type="RefSeq" id="WP_142831739.1">
    <property type="nucleotide sequence ID" value="NZ_CP117268.1"/>
</dbReference>
<evidence type="ECO:0000313" key="3">
    <source>
        <dbReference type="EMBL" id="WFS25754.1"/>
    </source>
</evidence>
<evidence type="ECO:0000259" key="2">
    <source>
        <dbReference type="Pfam" id="PF00561"/>
    </source>
</evidence>
<dbReference type="Pfam" id="PF00561">
    <property type="entry name" value="Abhydrolase_1"/>
    <property type="match status" value="1"/>
</dbReference>
<sequence>MDIHSNGIRLHVEDRGVGAPALVFLHYWGGSSRTWRHVIDAPPPGYRTVAIDQRGWGESDAPDDGYALKDLANDASGVIDVLGLDRYIVVGHSMGGKVAQLLAARQPTGLVGLILVAPSPPSPLGLPLEVREGMVGAYTSRESVIATVEQVLAGSPLDPDDLVRVITDSMRGAPAAKAAWPLAASQEDITKAVVDVTVPTLVISGELDQVDPPSVLQRELLPRIPQATLHILPGVGHLSPLEAPRELAGLIRTFATAMAKVPIRSLF</sequence>
<dbReference type="PANTHER" id="PTHR43798:SF31">
    <property type="entry name" value="AB HYDROLASE SUPERFAMILY PROTEIN YCLE"/>
    <property type="match status" value="1"/>
</dbReference>
<dbReference type="Proteomes" id="UP000318939">
    <property type="component" value="Plasmid unnamed1"/>
</dbReference>
<dbReference type="Gene3D" id="3.40.50.1820">
    <property type="entry name" value="alpha/beta hydrolase"/>
    <property type="match status" value="1"/>
</dbReference>
<dbReference type="SUPFAM" id="SSF53474">
    <property type="entry name" value="alpha/beta-Hydrolases"/>
    <property type="match status" value="1"/>
</dbReference>
<dbReference type="PRINTS" id="PR00111">
    <property type="entry name" value="ABHYDROLASE"/>
</dbReference>
<accession>A0ABY8IPU6</accession>
<dbReference type="PANTHER" id="PTHR43798">
    <property type="entry name" value="MONOACYLGLYCEROL LIPASE"/>
    <property type="match status" value="1"/>
</dbReference>
<reference evidence="3 4" key="2">
    <citation type="journal article" date="2023" name="MicrobiologyOpen">
        <title>Genomics of the tumorigenes clade of the family Rhizobiaceae and description of Rhizobium rhododendri sp. nov.</title>
        <authorList>
            <person name="Kuzmanovic N."/>
            <person name="diCenzo G.C."/>
            <person name="Bunk B."/>
            <person name="Sproeer C."/>
            <person name="Fruehling A."/>
            <person name="Neumann-Schaal M."/>
            <person name="Overmann J."/>
            <person name="Smalla K."/>
        </authorList>
    </citation>
    <scope>NUCLEOTIDE SEQUENCE [LARGE SCALE GENOMIC DNA]</scope>
    <source>
        <strain evidence="4">rho-6.2</strain>
        <plasmid evidence="3 4">unnamed1</plasmid>
    </source>
</reference>
<keyword evidence="3" id="KW-0614">Plasmid</keyword>
<proteinExistence type="predicted"/>
<name>A0ABY8IPU6_9HYPH</name>